<keyword evidence="3" id="KW-1185">Reference proteome</keyword>
<evidence type="ECO:0000313" key="2">
    <source>
        <dbReference type="EMBL" id="KJY02314.1"/>
    </source>
</evidence>
<proteinExistence type="predicted"/>
<accession>A0A0F4GYH1</accession>
<gene>
    <name evidence="2" type="ORF">TI39_contig66g00015</name>
</gene>
<protein>
    <submittedName>
        <fullName evidence="2">Uncharacterized protein</fullName>
    </submittedName>
</protein>
<dbReference type="EMBL" id="LAFY01000063">
    <property type="protein sequence ID" value="KJY02314.1"/>
    <property type="molecule type" value="Genomic_DNA"/>
</dbReference>
<organism evidence="2 3">
    <name type="scientific">Zymoseptoria brevis</name>
    <dbReference type="NCBI Taxonomy" id="1047168"/>
    <lineage>
        <taxon>Eukaryota</taxon>
        <taxon>Fungi</taxon>
        <taxon>Dikarya</taxon>
        <taxon>Ascomycota</taxon>
        <taxon>Pezizomycotina</taxon>
        <taxon>Dothideomycetes</taxon>
        <taxon>Dothideomycetidae</taxon>
        <taxon>Mycosphaerellales</taxon>
        <taxon>Mycosphaerellaceae</taxon>
        <taxon>Zymoseptoria</taxon>
    </lineage>
</organism>
<dbReference type="AlphaFoldDB" id="A0A0F4GYH1"/>
<sequence length="173" mass="20017">MQKIKCSLDHIWINKMPSKKRKAETDSPETEQRFAALDFDIENSDPKTVKEHAFYLRRTLVAEKTKHTNLIATHARRNAVRNKDMDCSEKMNGILQADVARLQGERDEARVALTSGLAQVEKENIKIKQDLKEALTRLEQSKADLSNQHAKCARLKEAYEVCKEERDNLKNRR</sequence>
<reference evidence="2 3" key="1">
    <citation type="submission" date="2015-03" db="EMBL/GenBank/DDBJ databases">
        <title>RNA-seq based gene annotation and comparative genomics of four Zymoseptoria species reveal species-specific pathogenicity related genes and transposable element activity.</title>
        <authorList>
            <person name="Grandaubert J."/>
            <person name="Bhattacharyya A."/>
            <person name="Stukenbrock E.H."/>
        </authorList>
    </citation>
    <scope>NUCLEOTIDE SEQUENCE [LARGE SCALE GENOMIC DNA]</scope>
    <source>
        <strain evidence="2 3">Zb18110</strain>
    </source>
</reference>
<feature type="coiled-coil region" evidence="1">
    <location>
        <begin position="117"/>
        <end position="172"/>
    </location>
</feature>
<evidence type="ECO:0000313" key="3">
    <source>
        <dbReference type="Proteomes" id="UP000033647"/>
    </source>
</evidence>
<comment type="caution">
    <text evidence="2">The sequence shown here is derived from an EMBL/GenBank/DDBJ whole genome shotgun (WGS) entry which is preliminary data.</text>
</comment>
<name>A0A0F4GYH1_9PEZI</name>
<evidence type="ECO:0000256" key="1">
    <source>
        <dbReference type="SAM" id="Coils"/>
    </source>
</evidence>
<dbReference type="Proteomes" id="UP000033647">
    <property type="component" value="Unassembled WGS sequence"/>
</dbReference>
<keyword evidence="1" id="KW-0175">Coiled coil</keyword>